<keyword evidence="2" id="KW-1185">Reference proteome</keyword>
<dbReference type="RefSeq" id="WP_171718189.1">
    <property type="nucleotide sequence ID" value="NZ_WHOB01000048.1"/>
</dbReference>
<protein>
    <submittedName>
        <fullName evidence="1">Uncharacterized protein</fullName>
    </submittedName>
</protein>
<organism evidence="1 2">
    <name type="scientific">Paenibacillus phytohabitans</name>
    <dbReference type="NCBI Taxonomy" id="2654978"/>
    <lineage>
        <taxon>Bacteria</taxon>
        <taxon>Bacillati</taxon>
        <taxon>Bacillota</taxon>
        <taxon>Bacilli</taxon>
        <taxon>Bacillales</taxon>
        <taxon>Paenibacillaceae</taxon>
        <taxon>Paenibacillus</taxon>
    </lineage>
</organism>
<accession>A0ABX1YHP3</accession>
<dbReference type="EMBL" id="WHOB01000048">
    <property type="protein sequence ID" value="NOU80548.1"/>
    <property type="molecule type" value="Genomic_DNA"/>
</dbReference>
<evidence type="ECO:0000313" key="2">
    <source>
        <dbReference type="Proteomes" id="UP000596857"/>
    </source>
</evidence>
<reference evidence="1 2" key="1">
    <citation type="submission" date="2019-10" db="EMBL/GenBank/DDBJ databases">
        <title>Description of Paenibacillus terricola sp. nov.</title>
        <authorList>
            <person name="Carlier A."/>
            <person name="Qi S."/>
        </authorList>
    </citation>
    <scope>NUCLEOTIDE SEQUENCE [LARGE SCALE GENOMIC DNA]</scope>
    <source>
        <strain evidence="1 2">LMG 31459</strain>
    </source>
</reference>
<gene>
    <name evidence="1" type="ORF">GC101_16910</name>
</gene>
<proteinExistence type="predicted"/>
<sequence length="176" mass="20131">MEAETQQAREIFIRYLGSPAQMHREGALKQYNQYGIVREMELQWFQEMIAEGCGRLSIRDWEAVARLEALSKNYQDPVIVDKTASFASRNLMSADSIVRLMYAEALVEIIRAHKIVITRELLFSACRVAVQLLESVVTQPLVTDPGHELQQLGLKDKRALNSRAKKSIEEVERLIN</sequence>
<name>A0ABX1YHP3_9BACL</name>
<evidence type="ECO:0000313" key="1">
    <source>
        <dbReference type="EMBL" id="NOU80548.1"/>
    </source>
</evidence>
<dbReference type="Proteomes" id="UP000596857">
    <property type="component" value="Unassembled WGS sequence"/>
</dbReference>
<comment type="caution">
    <text evidence="1">The sequence shown here is derived from an EMBL/GenBank/DDBJ whole genome shotgun (WGS) entry which is preliminary data.</text>
</comment>